<evidence type="ECO:0000256" key="10">
    <source>
        <dbReference type="SAM" id="MobiDB-lite"/>
    </source>
</evidence>
<feature type="compositionally biased region" description="Low complexity" evidence="10">
    <location>
        <begin position="116"/>
        <end position="128"/>
    </location>
</feature>
<comment type="similarity">
    <text evidence="2 9">Belongs to the mitochondrial carrier (TC 2.A.29) family.</text>
</comment>
<dbReference type="VEuPathDB" id="ToxoDB:LOC34623575"/>
<comment type="subcellular location">
    <subcellularLocation>
        <location evidence="1">Membrane</location>
        <topology evidence="1">Multi-pass membrane protein</topology>
    </subcellularLocation>
</comment>
<keyword evidence="5" id="KW-0677">Repeat</keyword>
<evidence type="ECO:0000256" key="3">
    <source>
        <dbReference type="ARBA" id="ARBA00022448"/>
    </source>
</evidence>
<proteinExistence type="inferred from homology"/>
<evidence type="ECO:0000313" key="12">
    <source>
        <dbReference type="Proteomes" id="UP000095192"/>
    </source>
</evidence>
<dbReference type="InterPro" id="IPR018108">
    <property type="entry name" value="MCP_transmembrane"/>
</dbReference>
<name>A0A1D3D961_9EIME</name>
<evidence type="ECO:0000256" key="7">
    <source>
        <dbReference type="ARBA" id="ARBA00023136"/>
    </source>
</evidence>
<keyword evidence="6" id="KW-1133">Transmembrane helix</keyword>
<gene>
    <name evidence="11" type="ORF">cyc_07647</name>
</gene>
<dbReference type="EMBL" id="JROU02000226">
    <property type="protein sequence ID" value="OEH79943.1"/>
    <property type="molecule type" value="Genomic_DNA"/>
</dbReference>
<feature type="repeat" description="Solcar" evidence="8">
    <location>
        <begin position="286"/>
        <end position="373"/>
    </location>
</feature>
<organism evidence="11 12">
    <name type="scientific">Cyclospora cayetanensis</name>
    <dbReference type="NCBI Taxonomy" id="88456"/>
    <lineage>
        <taxon>Eukaryota</taxon>
        <taxon>Sar</taxon>
        <taxon>Alveolata</taxon>
        <taxon>Apicomplexa</taxon>
        <taxon>Conoidasida</taxon>
        <taxon>Coccidia</taxon>
        <taxon>Eucoccidiorida</taxon>
        <taxon>Eimeriorina</taxon>
        <taxon>Eimeriidae</taxon>
        <taxon>Cyclospora</taxon>
    </lineage>
</organism>
<comment type="caution">
    <text evidence="11">The sequence shown here is derived from an EMBL/GenBank/DDBJ whole genome shotgun (WGS) entry which is preliminary data.</text>
</comment>
<evidence type="ECO:0000256" key="5">
    <source>
        <dbReference type="ARBA" id="ARBA00022737"/>
    </source>
</evidence>
<dbReference type="PROSITE" id="PS50920">
    <property type="entry name" value="SOLCAR"/>
    <property type="match status" value="3"/>
</dbReference>
<evidence type="ECO:0000313" key="11">
    <source>
        <dbReference type="EMBL" id="OEH79943.1"/>
    </source>
</evidence>
<keyword evidence="7 8" id="KW-0472">Membrane</keyword>
<dbReference type="VEuPathDB" id="ToxoDB:cyc_07647"/>
<dbReference type="Gene3D" id="1.50.40.10">
    <property type="entry name" value="Mitochondrial carrier domain"/>
    <property type="match status" value="2"/>
</dbReference>
<dbReference type="GO" id="GO:0016020">
    <property type="term" value="C:membrane"/>
    <property type="evidence" value="ECO:0007669"/>
    <property type="project" value="UniProtKB-SubCell"/>
</dbReference>
<dbReference type="SUPFAM" id="SSF103506">
    <property type="entry name" value="Mitochondrial carrier"/>
    <property type="match status" value="1"/>
</dbReference>
<feature type="repeat" description="Solcar" evidence="8">
    <location>
        <begin position="56"/>
        <end position="184"/>
    </location>
</feature>
<dbReference type="Proteomes" id="UP000095192">
    <property type="component" value="Unassembled WGS sequence"/>
</dbReference>
<dbReference type="Pfam" id="PF00153">
    <property type="entry name" value="Mito_carr"/>
    <property type="match status" value="3"/>
</dbReference>
<feature type="region of interest" description="Disordered" evidence="10">
    <location>
        <begin position="116"/>
        <end position="140"/>
    </location>
</feature>
<keyword evidence="3 9" id="KW-0813">Transport</keyword>
<feature type="repeat" description="Solcar" evidence="8">
    <location>
        <begin position="193"/>
        <end position="275"/>
    </location>
</feature>
<accession>A0A1D3D961</accession>
<dbReference type="FunCoup" id="A0A1D3D961">
    <property type="interactions" value="260"/>
</dbReference>
<dbReference type="AlphaFoldDB" id="A0A1D3D961"/>
<evidence type="ECO:0000256" key="2">
    <source>
        <dbReference type="ARBA" id="ARBA00006375"/>
    </source>
</evidence>
<dbReference type="InterPro" id="IPR023395">
    <property type="entry name" value="MCP_dom_sf"/>
</dbReference>
<keyword evidence="12" id="KW-1185">Reference proteome</keyword>
<evidence type="ECO:0000256" key="6">
    <source>
        <dbReference type="ARBA" id="ARBA00022989"/>
    </source>
</evidence>
<protein>
    <submittedName>
        <fullName evidence="11">Mitochondrial carrier domain-containing protein</fullName>
    </submittedName>
</protein>
<evidence type="ECO:0000256" key="1">
    <source>
        <dbReference type="ARBA" id="ARBA00004141"/>
    </source>
</evidence>
<dbReference type="InParanoid" id="A0A1D3D961"/>
<reference evidence="11 12" key="1">
    <citation type="journal article" date="2016" name="BMC Genomics">
        <title>Comparative genomics reveals Cyclospora cayetanensis possesses coccidia-like metabolism and invasion components but unique surface antigens.</title>
        <authorList>
            <person name="Liu S."/>
            <person name="Wang L."/>
            <person name="Zheng H."/>
            <person name="Xu Z."/>
            <person name="Roellig D.M."/>
            <person name="Li N."/>
            <person name="Frace M.A."/>
            <person name="Tang K."/>
            <person name="Arrowood M.J."/>
            <person name="Moss D.M."/>
            <person name="Zhang L."/>
            <person name="Feng Y."/>
            <person name="Xiao L."/>
        </authorList>
    </citation>
    <scope>NUCLEOTIDE SEQUENCE [LARGE SCALE GENOMIC DNA]</scope>
    <source>
        <strain evidence="11 12">CHN_HEN01</strain>
    </source>
</reference>
<evidence type="ECO:0000256" key="8">
    <source>
        <dbReference type="PROSITE-ProRule" id="PRU00282"/>
    </source>
</evidence>
<keyword evidence="4 8" id="KW-0812">Transmembrane</keyword>
<sequence>MLPYSCGLSSCLPAGIAYALQCSCFYAVHTPLLSRYVAFTGAGSTRLAGAQFLMRSAAVVALAAGASTGIIADVILFPLDFLKTHAQGKTPSSATAAAPPAANSVARGLIGRADGASGSVASSGHTSALPQSKSPTPCKSLDAVRQCGRPSGLSACYRGIAALAMGSMPSSAGFFLVYEVAKVKLKSLDSCSSHTMTHILAAAVAEASACVIRNPFEVVKQQVQLGLYESTPEGFAAVWRHGGTRGFFVGMGASMLRDVPFAALQLSIWEWMKLKTLGESPPHTRFSTVVSGAAGMVSGAIAALVTTPMDVAKTRLMTQKPGTQQYRGLCHCLRIMLRNEGISSLFLGVKMRCLWVALGGGIFLGGYDAFKACYGQLFERYNLFEKRPCGDCSQLVGISQPSCELASRSPDAPN</sequence>
<evidence type="ECO:0000256" key="4">
    <source>
        <dbReference type="ARBA" id="ARBA00022692"/>
    </source>
</evidence>
<dbReference type="PANTHER" id="PTHR45667">
    <property type="entry name" value="S-ADENOSYLMETHIONINE MITOCHONDRIAL CARRIER PROTEIN"/>
    <property type="match status" value="1"/>
</dbReference>
<evidence type="ECO:0000256" key="9">
    <source>
        <dbReference type="RuleBase" id="RU000488"/>
    </source>
</evidence>